<dbReference type="GO" id="GO:0003677">
    <property type="term" value="F:DNA binding"/>
    <property type="evidence" value="ECO:0007669"/>
    <property type="project" value="UniProtKB-KW"/>
</dbReference>
<reference evidence="8" key="1">
    <citation type="submission" date="2021-01" db="UniProtKB">
        <authorList>
            <consortium name="EnsemblMetazoa"/>
        </authorList>
    </citation>
    <scope>IDENTIFICATION</scope>
</reference>
<dbReference type="GO" id="GO:0005634">
    <property type="term" value="C:nucleus"/>
    <property type="evidence" value="ECO:0007669"/>
    <property type="project" value="UniProtKB-SubCell"/>
</dbReference>
<evidence type="ECO:0000256" key="1">
    <source>
        <dbReference type="ARBA" id="ARBA00004123"/>
    </source>
</evidence>
<protein>
    <submittedName>
        <fullName evidence="8">Uncharacterized protein</fullName>
    </submittedName>
</protein>
<keyword evidence="2" id="KW-0677">Repeat</keyword>
<keyword evidence="4" id="KW-0238">DNA-binding</keyword>
<evidence type="ECO:0000313" key="8">
    <source>
        <dbReference type="EnsemblMetazoa" id="CLYHEMP025781.1"/>
    </source>
</evidence>
<organism evidence="8 9">
    <name type="scientific">Clytia hemisphaerica</name>
    <dbReference type="NCBI Taxonomy" id="252671"/>
    <lineage>
        <taxon>Eukaryota</taxon>
        <taxon>Metazoa</taxon>
        <taxon>Cnidaria</taxon>
        <taxon>Hydrozoa</taxon>
        <taxon>Hydroidolina</taxon>
        <taxon>Leptothecata</taxon>
        <taxon>Obeliida</taxon>
        <taxon>Clytiidae</taxon>
        <taxon>Clytia</taxon>
    </lineage>
</organism>
<dbReference type="InterPro" id="IPR036647">
    <property type="entry name" value="GTF2I-like_rpt_sf"/>
</dbReference>
<sequence length="286" mass="31541">QELESYGIETLVLEADTVRTRRKANHIMTYGSDAALDFSDGHTDLDWDFASFINGLSAEDRASKSERNEVAKLLNKKFSSLKTSRKRVPYKRICNGSVQVVGLPEGFILRKPAACTKQELEVIKDNMESISFIVRRGDPAKAYSVRTVEVSVGTDDAEVSVGSDFVETSETFSNMESMIDSISENIPEAPASTDPVETSTSVDPAETSTLVDPAETKTETRKRKKSKPSEAALKTSETASKSSKTKKKRSRCYPLDSMYENVGLDEELPNSSTLTVTKRVVLEMAK</sequence>
<comment type="subcellular location">
    <subcellularLocation>
        <location evidence="1">Nucleus</location>
    </subcellularLocation>
</comment>
<dbReference type="PROSITE" id="PS51139">
    <property type="entry name" value="GTF2I"/>
    <property type="match status" value="1"/>
</dbReference>
<feature type="compositionally biased region" description="Low complexity" evidence="7">
    <location>
        <begin position="229"/>
        <end position="242"/>
    </location>
</feature>
<proteinExistence type="predicted"/>
<evidence type="ECO:0000256" key="6">
    <source>
        <dbReference type="ARBA" id="ARBA00023242"/>
    </source>
</evidence>
<evidence type="ECO:0000256" key="7">
    <source>
        <dbReference type="SAM" id="MobiDB-lite"/>
    </source>
</evidence>
<evidence type="ECO:0000256" key="3">
    <source>
        <dbReference type="ARBA" id="ARBA00023015"/>
    </source>
</evidence>
<name>A0A7M5XLX1_9CNID</name>
<dbReference type="EnsemblMetazoa" id="CLYHEMT025781.1">
    <property type="protein sequence ID" value="CLYHEMP025781.1"/>
    <property type="gene ID" value="CLYHEMG025781"/>
</dbReference>
<accession>A0A7M5XLX1</accession>
<keyword evidence="5" id="KW-0804">Transcription</keyword>
<keyword evidence="6" id="KW-0539">Nucleus</keyword>
<dbReference type="AlphaFoldDB" id="A0A7M5XLX1"/>
<dbReference type="SUPFAM" id="SSF117773">
    <property type="entry name" value="GTF2I-like repeat"/>
    <property type="match status" value="1"/>
</dbReference>
<feature type="compositionally biased region" description="Polar residues" evidence="7">
    <location>
        <begin position="195"/>
        <end position="210"/>
    </location>
</feature>
<keyword evidence="3" id="KW-0805">Transcription regulation</keyword>
<feature type="region of interest" description="Disordered" evidence="7">
    <location>
        <begin position="186"/>
        <end position="252"/>
    </location>
</feature>
<evidence type="ECO:0000256" key="5">
    <source>
        <dbReference type="ARBA" id="ARBA00023163"/>
    </source>
</evidence>
<dbReference type="Proteomes" id="UP000594262">
    <property type="component" value="Unplaced"/>
</dbReference>
<evidence type="ECO:0000256" key="4">
    <source>
        <dbReference type="ARBA" id="ARBA00023125"/>
    </source>
</evidence>
<keyword evidence="9" id="KW-1185">Reference proteome</keyword>
<dbReference type="Pfam" id="PF02946">
    <property type="entry name" value="GTF2I"/>
    <property type="match status" value="1"/>
</dbReference>
<dbReference type="Gene3D" id="3.90.1460.10">
    <property type="entry name" value="GTF2I-like"/>
    <property type="match status" value="1"/>
</dbReference>
<evidence type="ECO:0000256" key="2">
    <source>
        <dbReference type="ARBA" id="ARBA00022737"/>
    </source>
</evidence>
<dbReference type="InterPro" id="IPR004212">
    <property type="entry name" value="GTF2I"/>
</dbReference>
<dbReference type="OrthoDB" id="88785at2759"/>
<evidence type="ECO:0000313" key="9">
    <source>
        <dbReference type="Proteomes" id="UP000594262"/>
    </source>
</evidence>